<name>A0A551YNI4_MICAE</name>
<protein>
    <submittedName>
        <fullName evidence="1">Uncharacterized protein</fullName>
    </submittedName>
</protein>
<accession>A0A551YNI4</accession>
<dbReference type="Proteomes" id="UP000316443">
    <property type="component" value="Unassembled WGS sequence"/>
</dbReference>
<dbReference type="AlphaFoldDB" id="A0A551YNI4"/>
<proteinExistence type="predicted"/>
<reference evidence="1 2" key="1">
    <citation type="submission" date="2019-01" db="EMBL/GenBank/DDBJ databases">
        <title>Coherence of Microcystis species and biogeography revealed through population genomics.</title>
        <authorList>
            <person name="Perez-Carrascal O.M."/>
            <person name="Terrat Y."/>
            <person name="Giani A."/>
            <person name="Fortin N."/>
            <person name="Tromas N."/>
            <person name="Shapiro B.J."/>
        </authorList>
    </citation>
    <scope>NUCLEOTIDE SEQUENCE [LARGE SCALE GENOMIC DNA]</scope>
    <source>
        <strain evidence="1">Ma_QC_C_20070703_M131</strain>
    </source>
</reference>
<evidence type="ECO:0000313" key="1">
    <source>
        <dbReference type="EMBL" id="TRT62518.1"/>
    </source>
</evidence>
<gene>
    <name evidence="1" type="ORF">EWV85_00350</name>
</gene>
<feature type="non-terminal residue" evidence="1">
    <location>
        <position position="62"/>
    </location>
</feature>
<dbReference type="EMBL" id="SFCA01000006">
    <property type="protein sequence ID" value="TRT62518.1"/>
    <property type="molecule type" value="Genomic_DNA"/>
</dbReference>
<comment type="caution">
    <text evidence="1">The sequence shown here is derived from an EMBL/GenBank/DDBJ whole genome shotgun (WGS) entry which is preliminary data.</text>
</comment>
<organism evidence="1 2">
    <name type="scientific">Microcystis aeruginosa Ma_QC_C_20070703_M131</name>
    <dbReference type="NCBI Taxonomy" id="2486263"/>
    <lineage>
        <taxon>Bacteria</taxon>
        <taxon>Bacillati</taxon>
        <taxon>Cyanobacteriota</taxon>
        <taxon>Cyanophyceae</taxon>
        <taxon>Oscillatoriophycideae</taxon>
        <taxon>Chroococcales</taxon>
        <taxon>Microcystaceae</taxon>
        <taxon>Microcystis</taxon>
    </lineage>
</organism>
<evidence type="ECO:0000313" key="2">
    <source>
        <dbReference type="Proteomes" id="UP000316443"/>
    </source>
</evidence>
<sequence>MINSLLPEIKEGMRLWTPQGLGVDILAAVKRTAIPKPHDLGFCFFPEGFFAPALTDLLCSGL</sequence>